<dbReference type="GO" id="GO:0005737">
    <property type="term" value="C:cytoplasm"/>
    <property type="evidence" value="ECO:0007669"/>
    <property type="project" value="TreeGrafter"/>
</dbReference>
<evidence type="ECO:0000259" key="9">
    <source>
        <dbReference type="PROSITE" id="PS51332"/>
    </source>
</evidence>
<dbReference type="Pfam" id="PF02310">
    <property type="entry name" value="B12-binding"/>
    <property type="match status" value="1"/>
</dbReference>
<keyword evidence="5" id="KW-0479">Metal-binding</keyword>
<accession>A0A370N3C1</accession>
<comment type="cofactor">
    <cofactor evidence="1">
        <name>adenosylcob(III)alamin</name>
        <dbReference type="ChEBI" id="CHEBI:18408"/>
    </cofactor>
</comment>
<dbReference type="EC" id="5.4.99.2" evidence="3"/>
<dbReference type="InterPro" id="IPR036724">
    <property type="entry name" value="Cobalamin-bd_sf"/>
</dbReference>
<keyword evidence="11" id="KW-1185">Reference proteome</keyword>
<dbReference type="RefSeq" id="WP_115104651.1">
    <property type="nucleotide sequence ID" value="NZ_QHKS01000017.1"/>
</dbReference>
<sequence length="710" mass="76508">MRSAVKREAPMRVRSRRRAVPLKTLYTASDLANVAHLNSMPGAAPFVRGPYASMYTAKPWTIRQYAGYAEAADSNLAFRTALEEGAQGLSVAFDLPTQRGYDSDDPRASADVGLAGVAIDTVEDMARLFAGIPLDRTSVSMTMNGAVLPVLAAFIVAADERDVDAAQLTGTIQNDILKEFIVRNTCIFAPEPSLRIAADVVDYLARHAPRFNALSVSGYHFQEAGADPVLELALTMANARTYVETLGERSMSADDACERMSFFFGVGTDFYVEVAKLRAARLVWSELAAQCGATSDKARALRMHCQTSGWSLTAQKPSNNVVRTTVEALAAVFGGTQSLHTNAHDEALALPSASSSRLARDTQLMLQHEMGLCDVVDPWAGSYMMEALTADIAARVRSLIGEIDACGGVVQSIRSGWIRERIHESAVTLQAEIDSGQRIVVGVNAFVHGDADEALACFELDGKQVRGHQVRRIAEVKLRRNAEHVARALSALETAAREGTGNLLALTICCMRARATVGECTRALEAVWPRHAIGFHASAGIYEEALSSDAMWKAACEQVDRLTSTLGRKPRVMITKLGQDGHDRGAQAVAAALIDAGFDVVSNELFISPAEVAERALANDVDMIGVSSLAGAHVELTSQLMHELRACRAAMPVVLGGNVQAESTGVLKALGVAEFFLPGTRMHEIVLRIVRLVECVADRQVREMDERTVA</sequence>
<evidence type="ECO:0000313" key="11">
    <source>
        <dbReference type="Proteomes" id="UP000254875"/>
    </source>
</evidence>
<dbReference type="GO" id="GO:0046872">
    <property type="term" value="F:metal ion binding"/>
    <property type="evidence" value="ECO:0007669"/>
    <property type="project" value="UniProtKB-KW"/>
</dbReference>
<comment type="caution">
    <text evidence="10">The sequence shown here is derived from an EMBL/GenBank/DDBJ whole genome shotgun (WGS) entry which is preliminary data.</text>
</comment>
<dbReference type="AlphaFoldDB" id="A0A370N3C1"/>
<dbReference type="InterPro" id="IPR006099">
    <property type="entry name" value="MeMalonylCoA_mutase_a/b_cat"/>
</dbReference>
<dbReference type="PROSITE" id="PS51332">
    <property type="entry name" value="B12_BINDING"/>
    <property type="match status" value="1"/>
</dbReference>
<organism evidence="10 11">
    <name type="scientific">Paraburkholderia lacunae</name>
    <dbReference type="NCBI Taxonomy" id="2211104"/>
    <lineage>
        <taxon>Bacteria</taxon>
        <taxon>Pseudomonadati</taxon>
        <taxon>Pseudomonadota</taxon>
        <taxon>Betaproteobacteria</taxon>
        <taxon>Burkholderiales</taxon>
        <taxon>Burkholderiaceae</taxon>
        <taxon>Paraburkholderia</taxon>
    </lineage>
</organism>
<reference evidence="11" key="1">
    <citation type="submission" date="2018-05" db="EMBL/GenBank/DDBJ databases">
        <authorList>
            <person name="Feng T."/>
        </authorList>
    </citation>
    <scope>NUCLEOTIDE SEQUENCE [LARGE SCALE GENOMIC DNA]</scope>
    <source>
        <strain evidence="11">S27</strain>
    </source>
</reference>
<dbReference type="PANTHER" id="PTHR48101:SF4">
    <property type="entry name" value="METHYLMALONYL-COA MUTASE, MITOCHONDRIAL"/>
    <property type="match status" value="1"/>
</dbReference>
<dbReference type="Gene3D" id="3.20.20.240">
    <property type="entry name" value="Methylmalonyl-CoA mutase"/>
    <property type="match status" value="1"/>
</dbReference>
<dbReference type="NCBIfam" id="TIGR00641">
    <property type="entry name" value="acid_CoA_mut_N"/>
    <property type="match status" value="1"/>
</dbReference>
<keyword evidence="7" id="KW-0170">Cobalt</keyword>
<proteinExistence type="inferred from homology"/>
<evidence type="ECO:0000256" key="5">
    <source>
        <dbReference type="ARBA" id="ARBA00022723"/>
    </source>
</evidence>
<keyword evidence="4" id="KW-0846">Cobalamin</keyword>
<evidence type="ECO:0000256" key="2">
    <source>
        <dbReference type="ARBA" id="ARBA00008465"/>
    </source>
</evidence>
<dbReference type="NCBIfam" id="TIGR00640">
    <property type="entry name" value="acid_CoA_mut_C"/>
    <property type="match status" value="1"/>
</dbReference>
<evidence type="ECO:0000256" key="3">
    <source>
        <dbReference type="ARBA" id="ARBA00012398"/>
    </source>
</evidence>
<dbReference type="InterPro" id="IPR006158">
    <property type="entry name" value="Cobalamin-bd"/>
</dbReference>
<dbReference type="InterPro" id="IPR006159">
    <property type="entry name" value="Acid_CoA_mut_C"/>
</dbReference>
<evidence type="ECO:0000313" key="10">
    <source>
        <dbReference type="EMBL" id="RDK00097.1"/>
    </source>
</evidence>
<evidence type="ECO:0000256" key="6">
    <source>
        <dbReference type="ARBA" id="ARBA00023235"/>
    </source>
</evidence>
<dbReference type="SUPFAM" id="SSF51703">
    <property type="entry name" value="Cobalamin (vitamin B12)-dependent enzymes"/>
    <property type="match status" value="1"/>
</dbReference>
<dbReference type="Proteomes" id="UP000254875">
    <property type="component" value="Unassembled WGS sequence"/>
</dbReference>
<keyword evidence="6" id="KW-0413">Isomerase</keyword>
<dbReference type="OrthoDB" id="9762378at2"/>
<dbReference type="InterPro" id="IPR016176">
    <property type="entry name" value="Cbl-dep_enz_cat"/>
</dbReference>
<dbReference type="NCBIfam" id="NF006944">
    <property type="entry name" value="PRK09426.1"/>
    <property type="match status" value="1"/>
</dbReference>
<comment type="similarity">
    <text evidence="2">Belongs to the methylmalonyl-CoA mutase family.</text>
</comment>
<evidence type="ECO:0000256" key="7">
    <source>
        <dbReference type="ARBA" id="ARBA00023285"/>
    </source>
</evidence>
<dbReference type="GO" id="GO:0019678">
    <property type="term" value="P:propionate metabolic process, methylmalonyl pathway"/>
    <property type="evidence" value="ECO:0007669"/>
    <property type="project" value="TreeGrafter"/>
</dbReference>
<dbReference type="GO" id="GO:0031419">
    <property type="term" value="F:cobalamin binding"/>
    <property type="evidence" value="ECO:0007669"/>
    <property type="project" value="UniProtKB-KW"/>
</dbReference>
<evidence type="ECO:0000256" key="1">
    <source>
        <dbReference type="ARBA" id="ARBA00001922"/>
    </source>
</evidence>
<dbReference type="Gene3D" id="3.40.50.280">
    <property type="entry name" value="Cobalamin-binding domain"/>
    <property type="match status" value="1"/>
</dbReference>
<evidence type="ECO:0000256" key="4">
    <source>
        <dbReference type="ARBA" id="ARBA00022628"/>
    </source>
</evidence>
<name>A0A370N3C1_9BURK</name>
<protein>
    <recommendedName>
        <fullName evidence="8">Methylmalonyl-CoA mutase</fullName>
        <ecNumber evidence="3">5.4.99.2</ecNumber>
    </recommendedName>
</protein>
<dbReference type="Pfam" id="PF01642">
    <property type="entry name" value="MM_CoA_mutase"/>
    <property type="match status" value="1"/>
</dbReference>
<dbReference type="GO" id="GO:0004494">
    <property type="term" value="F:methylmalonyl-CoA mutase activity"/>
    <property type="evidence" value="ECO:0007669"/>
    <property type="project" value="UniProtKB-EC"/>
</dbReference>
<gene>
    <name evidence="10" type="ORF">DLM46_24150</name>
</gene>
<feature type="domain" description="B12-binding" evidence="9">
    <location>
        <begin position="569"/>
        <end position="703"/>
    </location>
</feature>
<evidence type="ECO:0000256" key="8">
    <source>
        <dbReference type="ARBA" id="ARBA00072363"/>
    </source>
</evidence>
<dbReference type="EMBL" id="QHKS01000017">
    <property type="protein sequence ID" value="RDK00097.1"/>
    <property type="molecule type" value="Genomic_DNA"/>
</dbReference>
<dbReference type="FunFam" id="3.20.20.240:FF:000001">
    <property type="entry name" value="Probable methylmalonyl-coa mutase"/>
    <property type="match status" value="1"/>
</dbReference>
<dbReference type="PANTHER" id="PTHR48101">
    <property type="entry name" value="METHYLMALONYL-COA MUTASE, MITOCHONDRIAL-RELATED"/>
    <property type="match status" value="1"/>
</dbReference>
<dbReference type="SUPFAM" id="SSF52242">
    <property type="entry name" value="Cobalamin (vitamin B12)-binding domain"/>
    <property type="match status" value="1"/>
</dbReference>
<dbReference type="InterPro" id="IPR006098">
    <property type="entry name" value="MMCoA_mutase_a_cat"/>
</dbReference>